<dbReference type="InterPro" id="IPR042177">
    <property type="entry name" value="Cell/Rod_1"/>
</dbReference>
<dbReference type="AlphaFoldDB" id="X1RF69"/>
<reference evidence="6" key="1">
    <citation type="journal article" date="2014" name="Front. Microbiol.">
        <title>High frequency of phylogenetically diverse reductive dehalogenase-homologous genes in deep subseafloor sedimentary metagenomes.</title>
        <authorList>
            <person name="Kawai M."/>
            <person name="Futagami T."/>
            <person name="Toyoda A."/>
            <person name="Takaki Y."/>
            <person name="Nishi S."/>
            <person name="Hori S."/>
            <person name="Arai W."/>
            <person name="Tsubouchi T."/>
            <person name="Morono Y."/>
            <person name="Uchiyama I."/>
            <person name="Ito T."/>
            <person name="Fujiyama A."/>
            <person name="Inagaki F."/>
            <person name="Takami H."/>
        </authorList>
    </citation>
    <scope>NUCLEOTIDE SEQUENCE</scope>
    <source>
        <strain evidence="6">Expedition CK06-06</strain>
    </source>
</reference>
<accession>X1RF69</accession>
<dbReference type="PANTHER" id="PTHR34138:SF1">
    <property type="entry name" value="CELL SHAPE-DETERMINING PROTEIN MREC"/>
    <property type="match status" value="1"/>
</dbReference>
<evidence type="ECO:0000256" key="2">
    <source>
        <dbReference type="ARBA" id="ARBA00013855"/>
    </source>
</evidence>
<sequence length="183" mass="20063">EWLAQERQKVEKLSGLHDRAVWKGVNFVLADVITASGSSHNRLIINRGKSDGLAKGQFVLGDYSIIGTISDVDWRTAQVKLFTDPTSRIAVKIEGLNIDRVMQGNGNNSARVQYLAAKHKVKIGVVVYAGKKPGFLDVPMIIGTVAQCKRGDENPLLWDITVKPACDIEGLNTVNVIIMNPQK</sequence>
<comment type="similarity">
    <text evidence="1">Belongs to the MreC family.</text>
</comment>
<gene>
    <name evidence="6" type="ORF">S12H4_16554</name>
</gene>
<dbReference type="PANTHER" id="PTHR34138">
    <property type="entry name" value="CELL SHAPE-DETERMINING PROTEIN MREC"/>
    <property type="match status" value="1"/>
</dbReference>
<comment type="caution">
    <text evidence="6">The sequence shown here is derived from an EMBL/GenBank/DDBJ whole genome shotgun (WGS) entry which is preliminary data.</text>
</comment>
<protein>
    <recommendedName>
        <fullName evidence="2">Cell shape-determining protein MreC</fullName>
    </recommendedName>
    <alternativeName>
        <fullName evidence="4">Cell shape protein MreC</fullName>
    </alternativeName>
</protein>
<evidence type="ECO:0000259" key="5">
    <source>
        <dbReference type="Pfam" id="PF04085"/>
    </source>
</evidence>
<dbReference type="Pfam" id="PF04085">
    <property type="entry name" value="MreC"/>
    <property type="match status" value="1"/>
</dbReference>
<dbReference type="GO" id="GO:0008360">
    <property type="term" value="P:regulation of cell shape"/>
    <property type="evidence" value="ECO:0007669"/>
    <property type="project" value="UniProtKB-KW"/>
</dbReference>
<evidence type="ECO:0000313" key="6">
    <source>
        <dbReference type="EMBL" id="GAI79253.1"/>
    </source>
</evidence>
<dbReference type="Gene3D" id="2.40.10.350">
    <property type="entry name" value="Rod shape-determining protein MreC, domain 2"/>
    <property type="match status" value="1"/>
</dbReference>
<dbReference type="InterPro" id="IPR042175">
    <property type="entry name" value="Cell/Rod_MreC_2"/>
</dbReference>
<name>X1RF69_9ZZZZ</name>
<dbReference type="EMBL" id="BARW01008013">
    <property type="protein sequence ID" value="GAI79253.1"/>
    <property type="molecule type" value="Genomic_DNA"/>
</dbReference>
<feature type="domain" description="Rod shape-determining protein MreC beta-barrel core" evidence="5">
    <location>
        <begin position="37"/>
        <end position="177"/>
    </location>
</feature>
<evidence type="ECO:0000256" key="3">
    <source>
        <dbReference type="ARBA" id="ARBA00022960"/>
    </source>
</evidence>
<dbReference type="InterPro" id="IPR007221">
    <property type="entry name" value="MreC"/>
</dbReference>
<evidence type="ECO:0000256" key="1">
    <source>
        <dbReference type="ARBA" id="ARBA00009369"/>
    </source>
</evidence>
<keyword evidence="3" id="KW-0133">Cell shape</keyword>
<feature type="non-terminal residue" evidence="6">
    <location>
        <position position="1"/>
    </location>
</feature>
<dbReference type="Gene3D" id="2.40.10.340">
    <property type="entry name" value="Rod shape-determining protein MreC, domain 1"/>
    <property type="match status" value="1"/>
</dbReference>
<proteinExistence type="inferred from homology"/>
<organism evidence="6">
    <name type="scientific">marine sediment metagenome</name>
    <dbReference type="NCBI Taxonomy" id="412755"/>
    <lineage>
        <taxon>unclassified sequences</taxon>
        <taxon>metagenomes</taxon>
        <taxon>ecological metagenomes</taxon>
    </lineage>
</organism>
<evidence type="ECO:0000256" key="4">
    <source>
        <dbReference type="ARBA" id="ARBA00032089"/>
    </source>
</evidence>
<dbReference type="GO" id="GO:0005886">
    <property type="term" value="C:plasma membrane"/>
    <property type="evidence" value="ECO:0007669"/>
    <property type="project" value="TreeGrafter"/>
</dbReference>
<dbReference type="InterPro" id="IPR055342">
    <property type="entry name" value="MreC_beta-barrel_core"/>
</dbReference>